<gene>
    <name evidence="2" type="ORF">XA68_10029</name>
</gene>
<evidence type="ECO:0000256" key="1">
    <source>
        <dbReference type="SAM" id="MobiDB-lite"/>
    </source>
</evidence>
<evidence type="ECO:0000313" key="3">
    <source>
        <dbReference type="Proteomes" id="UP000037136"/>
    </source>
</evidence>
<proteinExistence type="predicted"/>
<accession>A0A2A9PQQ5</accession>
<name>A0A2A9PQQ5_OPHUN</name>
<keyword evidence="3" id="KW-1185">Reference proteome</keyword>
<dbReference type="AlphaFoldDB" id="A0A2A9PQQ5"/>
<dbReference type="Proteomes" id="UP000037136">
    <property type="component" value="Unassembled WGS sequence"/>
</dbReference>
<reference evidence="2 3" key="1">
    <citation type="journal article" date="2015" name="BMC Genomics">
        <title>Gene expression during zombie ant biting behavior reflects the complexity underlying fungal parasitic behavioral manipulation.</title>
        <authorList>
            <person name="de Bekker C."/>
            <person name="Ohm R.A."/>
            <person name="Loreto R.G."/>
            <person name="Sebastian A."/>
            <person name="Albert I."/>
            <person name="Merrow M."/>
            <person name="Brachmann A."/>
            <person name="Hughes D.P."/>
        </authorList>
    </citation>
    <scope>NUCLEOTIDE SEQUENCE [LARGE SCALE GENOMIC DNA]</scope>
    <source>
        <strain evidence="2 3">SC16a</strain>
    </source>
</reference>
<sequence>MGGKSSRVGLREASDSSRAARAGERAAAGLTSWAGVREGEYSTICCLALAHPTYTLLDLVPGLRTLLPPDPTTAISGLIARLSVSVRFFLNKLAP</sequence>
<feature type="region of interest" description="Disordered" evidence="1">
    <location>
        <begin position="1"/>
        <end position="23"/>
    </location>
</feature>
<comment type="caution">
    <text evidence="2">The sequence shown here is derived from an EMBL/GenBank/DDBJ whole genome shotgun (WGS) entry which is preliminary data.</text>
</comment>
<protein>
    <submittedName>
        <fullName evidence="2">Uncharacterized protein</fullName>
    </submittedName>
</protein>
<organism evidence="2 3">
    <name type="scientific">Ophiocordyceps unilateralis</name>
    <name type="common">Zombie-ant fungus</name>
    <name type="synonym">Torrubia unilateralis</name>
    <dbReference type="NCBI Taxonomy" id="268505"/>
    <lineage>
        <taxon>Eukaryota</taxon>
        <taxon>Fungi</taxon>
        <taxon>Dikarya</taxon>
        <taxon>Ascomycota</taxon>
        <taxon>Pezizomycotina</taxon>
        <taxon>Sordariomycetes</taxon>
        <taxon>Hypocreomycetidae</taxon>
        <taxon>Hypocreales</taxon>
        <taxon>Ophiocordycipitaceae</taxon>
        <taxon>Ophiocordyceps</taxon>
    </lineage>
</organism>
<reference evidence="2 3" key="2">
    <citation type="journal article" date="2017" name="Sci. Rep.">
        <title>Ant-infecting Ophiocordyceps genomes reveal a high diversity of potential behavioral manipulation genes and a possible major role for enterotoxins.</title>
        <authorList>
            <person name="de Bekker C."/>
            <person name="Ohm R.A."/>
            <person name="Evans H.C."/>
            <person name="Brachmann A."/>
            <person name="Hughes D.P."/>
        </authorList>
    </citation>
    <scope>NUCLEOTIDE SEQUENCE [LARGE SCALE GENOMIC DNA]</scope>
    <source>
        <strain evidence="2 3">SC16a</strain>
    </source>
</reference>
<dbReference type="EMBL" id="LAZP02000001">
    <property type="protein sequence ID" value="PFH63438.1"/>
    <property type="molecule type" value="Genomic_DNA"/>
</dbReference>
<evidence type="ECO:0000313" key="2">
    <source>
        <dbReference type="EMBL" id="PFH63438.1"/>
    </source>
</evidence>